<protein>
    <recommendedName>
        <fullName evidence="3">SMI1/KNR4 family protein</fullName>
    </recommendedName>
</protein>
<name>A0AAJ6NAN3_9PAST</name>
<gene>
    <name evidence="1" type="ORF">QJU93_07975</name>
</gene>
<reference evidence="1" key="1">
    <citation type="journal article" date="2023" name="Front. Microbiol.">
        <title>Phylogeography and host specificity of Pasteurellaceae pathogenic to sea-farmed fish in the north-east Atlantic.</title>
        <authorList>
            <person name="Gulla S."/>
            <person name="Colquhoun D.J."/>
            <person name="Olsen A.B."/>
            <person name="Spilsberg B."/>
            <person name="Lagesen K."/>
            <person name="Aakesson C.P."/>
            <person name="Strom S."/>
            <person name="Manji F."/>
            <person name="Birkbeck T.H."/>
            <person name="Nilsen H.K."/>
        </authorList>
    </citation>
    <scope>NUCLEOTIDE SEQUENCE</scope>
    <source>
        <strain evidence="1">TW16_20</strain>
    </source>
</reference>
<dbReference type="EMBL" id="JASAYQ010000013">
    <property type="protein sequence ID" value="MDP8173291.1"/>
    <property type="molecule type" value="Genomic_DNA"/>
</dbReference>
<evidence type="ECO:0008006" key="3">
    <source>
        <dbReference type="Google" id="ProtNLM"/>
    </source>
</evidence>
<dbReference type="Proteomes" id="UP001236239">
    <property type="component" value="Unassembled WGS sequence"/>
</dbReference>
<comment type="caution">
    <text evidence="1">The sequence shown here is derived from an EMBL/GenBank/DDBJ whole genome shotgun (WGS) entry which is preliminary data.</text>
</comment>
<accession>A0AAJ6NAN3</accession>
<dbReference type="AlphaFoldDB" id="A0AAJ6NAN3"/>
<evidence type="ECO:0000313" key="2">
    <source>
        <dbReference type="Proteomes" id="UP001236239"/>
    </source>
</evidence>
<sequence>MNLYEEIKQGIPKSINIPVELEKLCEWTEINGYPISGCFALRADDGQTMKYWLGFDDVSDRFGLFGAGASGDIYAFWIDDNNKQKIVHLGSEGEAVYVLADNFVDFLRLLSIGYDEIGFADMTKTVEDWNLEIGNNKEAGINTKFIDWVEKEFKVKVPKTGNEIADFDNTEFNDWIEKQIEKYS</sequence>
<organism evidence="1 2">
    <name type="scientific">Phocoenobacter skyensis</name>
    <dbReference type="NCBI Taxonomy" id="97481"/>
    <lineage>
        <taxon>Bacteria</taxon>
        <taxon>Pseudomonadati</taxon>
        <taxon>Pseudomonadota</taxon>
        <taxon>Gammaproteobacteria</taxon>
        <taxon>Pasteurellales</taxon>
        <taxon>Pasteurellaceae</taxon>
        <taxon>Phocoenobacter</taxon>
    </lineage>
</organism>
<dbReference type="RefSeq" id="WP_306374240.1">
    <property type="nucleotide sequence ID" value="NZ_JASAYK010000004.1"/>
</dbReference>
<proteinExistence type="predicted"/>
<dbReference type="SUPFAM" id="SSF160631">
    <property type="entry name" value="SMI1/KNR4-like"/>
    <property type="match status" value="1"/>
</dbReference>
<evidence type="ECO:0000313" key="1">
    <source>
        <dbReference type="EMBL" id="MDP8173291.1"/>
    </source>
</evidence>
<dbReference type="InterPro" id="IPR037883">
    <property type="entry name" value="Knr4/Smi1-like_sf"/>
</dbReference>